<name>A0ABU3CQ65_9FLAO</name>
<evidence type="ECO:0000313" key="1">
    <source>
        <dbReference type="EMBL" id="MDT0648482.1"/>
    </source>
</evidence>
<dbReference type="EMBL" id="JAVRHO010000073">
    <property type="protein sequence ID" value="MDT0648482.1"/>
    <property type="molecule type" value="Genomic_DNA"/>
</dbReference>
<protein>
    <recommendedName>
        <fullName evidence="3">DUF4163 domain-containing protein</fullName>
    </recommendedName>
</protein>
<keyword evidence="2" id="KW-1185">Reference proteome</keyword>
<reference evidence="1 2" key="1">
    <citation type="submission" date="2023-09" db="EMBL/GenBank/DDBJ databases">
        <authorList>
            <person name="Rey-Velasco X."/>
        </authorList>
    </citation>
    <scope>NUCLEOTIDE SEQUENCE [LARGE SCALE GENOMIC DNA]</scope>
    <source>
        <strain evidence="1 2">F260</strain>
    </source>
</reference>
<sequence length="188" mass="22115">AQVKKMNIKIVFSIFLILLFNTGDCISKKAIELEEYRVQCTEKEEPSNNELDPVLIKTCTYKNFQSVRTGSADYKGRYSYKYDLYKIDDNVKQKVKNSDLFKSGADKVEKKINQDLRQEYQKNLNNPHLKDCMEWIDFRHYELDEIGMAFTDSNEIEFYINYEIGGACFNVAHSVLQYKLSDFAQYLE</sequence>
<proteinExistence type="predicted"/>
<gene>
    <name evidence="1" type="ORF">RM545_17475</name>
</gene>
<feature type="non-terminal residue" evidence="1">
    <location>
        <position position="1"/>
    </location>
</feature>
<organism evidence="1 2">
    <name type="scientific">Autumnicola lenta</name>
    <dbReference type="NCBI Taxonomy" id="3075593"/>
    <lineage>
        <taxon>Bacteria</taxon>
        <taxon>Pseudomonadati</taxon>
        <taxon>Bacteroidota</taxon>
        <taxon>Flavobacteriia</taxon>
        <taxon>Flavobacteriales</taxon>
        <taxon>Flavobacteriaceae</taxon>
        <taxon>Autumnicola</taxon>
    </lineage>
</organism>
<evidence type="ECO:0008006" key="3">
    <source>
        <dbReference type="Google" id="ProtNLM"/>
    </source>
</evidence>
<dbReference type="RefSeq" id="WP_311496570.1">
    <property type="nucleotide sequence ID" value="NZ_JAVRHO010000073.1"/>
</dbReference>
<accession>A0ABU3CQ65</accession>
<comment type="caution">
    <text evidence="1">The sequence shown here is derived from an EMBL/GenBank/DDBJ whole genome shotgun (WGS) entry which is preliminary data.</text>
</comment>
<evidence type="ECO:0000313" key="2">
    <source>
        <dbReference type="Proteomes" id="UP001245285"/>
    </source>
</evidence>
<dbReference type="Proteomes" id="UP001245285">
    <property type="component" value="Unassembled WGS sequence"/>
</dbReference>